<accession>A0ABW3JQ58</accession>
<evidence type="ECO:0008006" key="3">
    <source>
        <dbReference type="Google" id="ProtNLM"/>
    </source>
</evidence>
<gene>
    <name evidence="1" type="ORF">ACFQ1U_05130</name>
</gene>
<keyword evidence="2" id="KW-1185">Reference proteome</keyword>
<comment type="caution">
    <text evidence="1">The sequence shown here is derived from an EMBL/GenBank/DDBJ whole genome shotgun (WGS) entry which is preliminary data.</text>
</comment>
<dbReference type="Proteomes" id="UP001597062">
    <property type="component" value="Unassembled WGS sequence"/>
</dbReference>
<sequence length="222" mass="26748">MSWTADNIYTIPNKDLIQEIKENRGFLNEYGIYHINDFRGITSEWSKNFMIFDKNKDFRHLKHDLPENGILAIIPKEYKTGYDNDYSKYEFWNNFDFKTESDKKLVTIVEKLKDEIDFEIGENQIKIFHFLQNLYNKHNCPIIYYRSDYWGGSVEFEFSIEFNVKNILYIHYNEKSIEFKDSKLSKSDKTVLQNSLKSINLELPTDFFALHERGFDWSKYEI</sequence>
<reference evidence="2" key="1">
    <citation type="journal article" date="2019" name="Int. J. Syst. Evol. Microbiol.">
        <title>The Global Catalogue of Microorganisms (GCM) 10K type strain sequencing project: providing services to taxonomists for standard genome sequencing and annotation.</title>
        <authorList>
            <consortium name="The Broad Institute Genomics Platform"/>
            <consortium name="The Broad Institute Genome Sequencing Center for Infectious Disease"/>
            <person name="Wu L."/>
            <person name="Ma J."/>
        </authorList>
    </citation>
    <scope>NUCLEOTIDE SEQUENCE [LARGE SCALE GENOMIC DNA]</scope>
    <source>
        <strain evidence="2">CCUG 60527</strain>
    </source>
</reference>
<organism evidence="1 2">
    <name type="scientific">Tenacibaculum geojense</name>
    <dbReference type="NCBI Taxonomy" id="915352"/>
    <lineage>
        <taxon>Bacteria</taxon>
        <taxon>Pseudomonadati</taxon>
        <taxon>Bacteroidota</taxon>
        <taxon>Flavobacteriia</taxon>
        <taxon>Flavobacteriales</taxon>
        <taxon>Flavobacteriaceae</taxon>
        <taxon>Tenacibaculum</taxon>
    </lineage>
</organism>
<proteinExistence type="predicted"/>
<evidence type="ECO:0000313" key="2">
    <source>
        <dbReference type="Proteomes" id="UP001597062"/>
    </source>
</evidence>
<name>A0ABW3JQ58_9FLAO</name>
<dbReference type="RefSeq" id="WP_386106012.1">
    <property type="nucleotide sequence ID" value="NZ_JBHTJR010000027.1"/>
</dbReference>
<dbReference type="EMBL" id="JBHTJR010000027">
    <property type="protein sequence ID" value="MFD0992580.1"/>
    <property type="molecule type" value="Genomic_DNA"/>
</dbReference>
<evidence type="ECO:0000313" key="1">
    <source>
        <dbReference type="EMBL" id="MFD0992580.1"/>
    </source>
</evidence>
<protein>
    <recommendedName>
        <fullName evidence="3">Immunity protein 43 domain-containing protein</fullName>
    </recommendedName>
</protein>